<sequence length="103" mass="11295">MVTCNYSPFLGIANALVMEMRISKNRSILQLAAHPLERAESGGTQIGCNEASFTSVKSHKKPSCAPILTIYLDEEESESTAAVTFIQFQLSTFVNIIAAKREK</sequence>
<name>A0ABP1R4W5_9HEXA</name>
<proteinExistence type="predicted"/>
<evidence type="ECO:0000313" key="1">
    <source>
        <dbReference type="EMBL" id="CAL8119467.1"/>
    </source>
</evidence>
<accession>A0ABP1R4W5</accession>
<dbReference type="EMBL" id="CAXLJM020000060">
    <property type="protein sequence ID" value="CAL8119467.1"/>
    <property type="molecule type" value="Genomic_DNA"/>
</dbReference>
<keyword evidence="2" id="KW-1185">Reference proteome</keyword>
<dbReference type="Proteomes" id="UP001642540">
    <property type="component" value="Unassembled WGS sequence"/>
</dbReference>
<protein>
    <submittedName>
        <fullName evidence="1">Uncharacterized protein</fullName>
    </submittedName>
</protein>
<organism evidence="1 2">
    <name type="scientific">Orchesella dallaii</name>
    <dbReference type="NCBI Taxonomy" id="48710"/>
    <lineage>
        <taxon>Eukaryota</taxon>
        <taxon>Metazoa</taxon>
        <taxon>Ecdysozoa</taxon>
        <taxon>Arthropoda</taxon>
        <taxon>Hexapoda</taxon>
        <taxon>Collembola</taxon>
        <taxon>Entomobryomorpha</taxon>
        <taxon>Entomobryoidea</taxon>
        <taxon>Orchesellidae</taxon>
        <taxon>Orchesellinae</taxon>
        <taxon>Orchesella</taxon>
    </lineage>
</organism>
<evidence type="ECO:0000313" key="2">
    <source>
        <dbReference type="Proteomes" id="UP001642540"/>
    </source>
</evidence>
<gene>
    <name evidence="1" type="ORF">ODALV1_LOCUS18564</name>
</gene>
<reference evidence="1 2" key="1">
    <citation type="submission" date="2024-08" db="EMBL/GenBank/DDBJ databases">
        <authorList>
            <person name="Cucini C."/>
            <person name="Frati F."/>
        </authorList>
    </citation>
    <scope>NUCLEOTIDE SEQUENCE [LARGE SCALE GENOMIC DNA]</scope>
</reference>
<comment type="caution">
    <text evidence="1">The sequence shown here is derived from an EMBL/GenBank/DDBJ whole genome shotgun (WGS) entry which is preliminary data.</text>
</comment>